<evidence type="ECO:0000256" key="1">
    <source>
        <dbReference type="SAM" id="Phobius"/>
    </source>
</evidence>
<evidence type="ECO:0000313" key="2">
    <source>
        <dbReference type="EMBL" id="GIY41663.1"/>
    </source>
</evidence>
<protein>
    <submittedName>
        <fullName evidence="2">Uncharacterized protein</fullName>
    </submittedName>
</protein>
<organism evidence="2 3">
    <name type="scientific">Caerostris extrusa</name>
    <name type="common">Bark spider</name>
    <name type="synonym">Caerostris bankana</name>
    <dbReference type="NCBI Taxonomy" id="172846"/>
    <lineage>
        <taxon>Eukaryota</taxon>
        <taxon>Metazoa</taxon>
        <taxon>Ecdysozoa</taxon>
        <taxon>Arthropoda</taxon>
        <taxon>Chelicerata</taxon>
        <taxon>Arachnida</taxon>
        <taxon>Araneae</taxon>
        <taxon>Araneomorphae</taxon>
        <taxon>Entelegynae</taxon>
        <taxon>Araneoidea</taxon>
        <taxon>Araneidae</taxon>
        <taxon>Caerostris</taxon>
    </lineage>
</organism>
<feature type="transmembrane region" description="Helical" evidence="1">
    <location>
        <begin position="23"/>
        <end position="40"/>
    </location>
</feature>
<evidence type="ECO:0000313" key="3">
    <source>
        <dbReference type="Proteomes" id="UP001054945"/>
    </source>
</evidence>
<keyword evidence="1" id="KW-1133">Transmembrane helix</keyword>
<proteinExistence type="predicted"/>
<name>A0AAV4T4S1_CAEEX</name>
<gene>
    <name evidence="2" type="ORF">CEXT_164721</name>
</gene>
<dbReference type="Proteomes" id="UP001054945">
    <property type="component" value="Unassembled WGS sequence"/>
</dbReference>
<dbReference type="AlphaFoldDB" id="A0AAV4T4S1"/>
<sequence length="100" mass="11953">MYTDIFSVIVGVSKTTCDTYPTFARYSIFILHIIYVFHATSRLEITRQRLVYEHIQPLYFFLSLKKRLSDLFIYHIGIEVFDSSFLVEDQKPHEVRKPKM</sequence>
<reference evidence="2 3" key="1">
    <citation type="submission" date="2021-06" db="EMBL/GenBank/DDBJ databases">
        <title>Caerostris extrusa draft genome.</title>
        <authorList>
            <person name="Kono N."/>
            <person name="Arakawa K."/>
        </authorList>
    </citation>
    <scope>NUCLEOTIDE SEQUENCE [LARGE SCALE GENOMIC DNA]</scope>
</reference>
<keyword evidence="3" id="KW-1185">Reference proteome</keyword>
<keyword evidence="1" id="KW-0472">Membrane</keyword>
<keyword evidence="1" id="KW-0812">Transmembrane</keyword>
<comment type="caution">
    <text evidence="2">The sequence shown here is derived from an EMBL/GenBank/DDBJ whole genome shotgun (WGS) entry which is preliminary data.</text>
</comment>
<dbReference type="EMBL" id="BPLR01010738">
    <property type="protein sequence ID" value="GIY41663.1"/>
    <property type="molecule type" value="Genomic_DNA"/>
</dbReference>
<accession>A0AAV4T4S1</accession>